<gene>
    <name evidence="3" type="ORF">PHYBOEH_003720</name>
</gene>
<evidence type="ECO:0008006" key="5">
    <source>
        <dbReference type="Google" id="ProtNLM"/>
    </source>
</evidence>
<organism evidence="3 4">
    <name type="scientific">Phytophthora boehmeriae</name>
    <dbReference type="NCBI Taxonomy" id="109152"/>
    <lineage>
        <taxon>Eukaryota</taxon>
        <taxon>Sar</taxon>
        <taxon>Stramenopiles</taxon>
        <taxon>Oomycota</taxon>
        <taxon>Peronosporomycetes</taxon>
        <taxon>Peronosporales</taxon>
        <taxon>Peronosporaceae</taxon>
        <taxon>Phytophthora</taxon>
    </lineage>
</organism>
<feature type="region of interest" description="Disordered" evidence="2">
    <location>
        <begin position="97"/>
        <end position="116"/>
    </location>
</feature>
<feature type="non-terminal residue" evidence="3">
    <location>
        <position position="214"/>
    </location>
</feature>
<sequence length="214" mass="24358">MDRVLTNIFERFDPEHLAHRLTSDSIWSVQQRAPPIGFGAFSEAEADSHADGSVVLYSSETALAISSKQDAYLSRQSTRRHLKTPSRAQIAVREKLHDAASQFSAKQHESQRPTETATVQAAPFIDMTHEKTQNDCTDSAKTDTKINAPPKHKRVYVKSERRRLQCLASQKRYIKKQAEKLKNLEIAVAQLENDVPLLEMRRDHLLNRTPRVCK</sequence>
<keyword evidence="4" id="KW-1185">Reference proteome</keyword>
<dbReference type="Proteomes" id="UP000693981">
    <property type="component" value="Unassembled WGS sequence"/>
</dbReference>
<accession>A0A8T1V2H3</accession>
<keyword evidence="1" id="KW-0175">Coiled coil</keyword>
<evidence type="ECO:0000256" key="2">
    <source>
        <dbReference type="SAM" id="MobiDB-lite"/>
    </source>
</evidence>
<proteinExistence type="predicted"/>
<dbReference type="EMBL" id="JAGDFL010002041">
    <property type="protein sequence ID" value="KAG7375131.1"/>
    <property type="molecule type" value="Genomic_DNA"/>
</dbReference>
<evidence type="ECO:0000256" key="1">
    <source>
        <dbReference type="SAM" id="Coils"/>
    </source>
</evidence>
<name>A0A8T1V2H3_9STRA</name>
<protein>
    <recommendedName>
        <fullName evidence="5">BZIP domain-containing protein</fullName>
    </recommendedName>
</protein>
<evidence type="ECO:0000313" key="4">
    <source>
        <dbReference type="Proteomes" id="UP000693981"/>
    </source>
</evidence>
<evidence type="ECO:0000313" key="3">
    <source>
        <dbReference type="EMBL" id="KAG7375131.1"/>
    </source>
</evidence>
<feature type="coiled-coil region" evidence="1">
    <location>
        <begin position="167"/>
        <end position="208"/>
    </location>
</feature>
<reference evidence="3" key="1">
    <citation type="submission" date="2021-02" db="EMBL/GenBank/DDBJ databases">
        <authorList>
            <person name="Palmer J.M."/>
        </authorList>
    </citation>
    <scope>NUCLEOTIDE SEQUENCE</scope>
    <source>
        <strain evidence="3">SCRP23</strain>
    </source>
</reference>
<comment type="caution">
    <text evidence="3">The sequence shown here is derived from an EMBL/GenBank/DDBJ whole genome shotgun (WGS) entry which is preliminary data.</text>
</comment>
<dbReference type="AlphaFoldDB" id="A0A8T1V2H3"/>